<dbReference type="EMBL" id="RCTF01000029">
    <property type="protein sequence ID" value="RLP71854.1"/>
    <property type="molecule type" value="Genomic_DNA"/>
</dbReference>
<organism evidence="2 3">
    <name type="scientific">Xanthobacter tagetidis</name>
    <dbReference type="NCBI Taxonomy" id="60216"/>
    <lineage>
        <taxon>Bacteria</taxon>
        <taxon>Pseudomonadati</taxon>
        <taxon>Pseudomonadota</taxon>
        <taxon>Alphaproteobacteria</taxon>
        <taxon>Hyphomicrobiales</taxon>
        <taxon>Xanthobacteraceae</taxon>
        <taxon>Xanthobacter</taxon>
    </lineage>
</organism>
<gene>
    <name evidence="2" type="ORF">D9R14_22045</name>
</gene>
<evidence type="ECO:0000313" key="2">
    <source>
        <dbReference type="EMBL" id="RLP71854.1"/>
    </source>
</evidence>
<dbReference type="PANTHER" id="PTHR40940">
    <property type="entry name" value="PROTEIN BATD-RELATED"/>
    <property type="match status" value="1"/>
</dbReference>
<keyword evidence="3" id="KW-1185">Reference proteome</keyword>
<sequence length="402" mass="42775">MGRAMRHAVGLGAAALALALVLAAPAARAALLTGSVDHDFMGANETFNYVLSLSGGDGREPPDLSPLTKDFEIVDRTRRSRSDDVGGRPVDVNEWIMTLAPKRTGVLTVPGLTVKGQTSAPLKVQVLPALPVEPPAEAGGLFVRVDAGDAAPYAQSLVPVSIRIFDSIGMRSGRFGDLKADGASFTPEGKQRVYFRTIGGKRYGVIEQSFLMQPQKSGRIEIEPLTVNVTLPARTSPAASSMSNLLGRGNVPQLQSEDASFQARPVTIEVKPRPEGAQGWFLPARAVSLTQDWSAPPERARVGATLTRTLRLKARGASPNQLPPLPVAEVDGVRQYQDDSQTGRVTIEGESGAELVETVSVVPTRPGAFTLPAIEVGWWNLATGRQERATLPPVTLQVTPEG</sequence>
<reference evidence="2 3" key="1">
    <citation type="submission" date="2018-10" db="EMBL/GenBank/DDBJ databases">
        <title>Xanthobacter tagetidis genome sequencing and assembly.</title>
        <authorList>
            <person name="Maclea K.S."/>
            <person name="Goen A.E."/>
            <person name="Fatima S.A."/>
        </authorList>
    </citation>
    <scope>NUCLEOTIDE SEQUENCE [LARGE SCALE GENOMIC DNA]</scope>
    <source>
        <strain evidence="2 3">ATCC 700314</strain>
    </source>
</reference>
<evidence type="ECO:0008006" key="4">
    <source>
        <dbReference type="Google" id="ProtNLM"/>
    </source>
</evidence>
<keyword evidence="1" id="KW-0732">Signal</keyword>
<accession>A0A3L6ZVT4</accession>
<dbReference type="AlphaFoldDB" id="A0A3L6ZVT4"/>
<dbReference type="PANTHER" id="PTHR40940:SF1">
    <property type="entry name" value="PROTEIN BATD"/>
    <property type="match status" value="1"/>
</dbReference>
<feature type="signal peptide" evidence="1">
    <location>
        <begin position="1"/>
        <end position="29"/>
    </location>
</feature>
<proteinExistence type="predicted"/>
<comment type="caution">
    <text evidence="2">The sequence shown here is derived from an EMBL/GenBank/DDBJ whole genome shotgun (WGS) entry which is preliminary data.</text>
</comment>
<feature type="non-terminal residue" evidence="2">
    <location>
        <position position="402"/>
    </location>
</feature>
<name>A0A3L6ZVT4_9HYPH</name>
<evidence type="ECO:0000313" key="3">
    <source>
        <dbReference type="Proteomes" id="UP000269692"/>
    </source>
</evidence>
<dbReference type="Proteomes" id="UP000269692">
    <property type="component" value="Unassembled WGS sequence"/>
</dbReference>
<protein>
    <recommendedName>
        <fullName evidence="4">Protein BatD</fullName>
    </recommendedName>
</protein>
<dbReference type="InterPro" id="IPR025738">
    <property type="entry name" value="BatD"/>
</dbReference>
<feature type="chain" id="PRO_5018075128" description="Protein BatD" evidence="1">
    <location>
        <begin position="30"/>
        <end position="402"/>
    </location>
</feature>
<evidence type="ECO:0000256" key="1">
    <source>
        <dbReference type="SAM" id="SignalP"/>
    </source>
</evidence>
<dbReference type="Pfam" id="PF13584">
    <property type="entry name" value="BatD"/>
    <property type="match status" value="1"/>
</dbReference>